<dbReference type="AlphaFoldDB" id="A0A9C9EMF7"/>
<evidence type="ECO:0000256" key="1">
    <source>
        <dbReference type="ARBA" id="ARBA00022553"/>
    </source>
</evidence>
<feature type="domain" description="Response regulatory" evidence="3">
    <location>
        <begin position="10"/>
        <end position="126"/>
    </location>
</feature>
<feature type="modified residue" description="4-aspartylphosphate" evidence="2">
    <location>
        <position position="61"/>
    </location>
</feature>
<keyword evidence="1 2" id="KW-0597">Phosphoprotein</keyword>
<dbReference type="InterPro" id="IPR001789">
    <property type="entry name" value="Sig_transdc_resp-reg_receiver"/>
</dbReference>
<comment type="caution">
    <text evidence="4">The sequence shown here is derived from an EMBL/GenBank/DDBJ whole genome shotgun (WGS) entry which is preliminary data.</text>
</comment>
<dbReference type="EMBL" id="DRIG01000066">
    <property type="protein sequence ID" value="HEC78749.1"/>
    <property type="molecule type" value="Genomic_DNA"/>
</dbReference>
<dbReference type="CDD" id="cd17541">
    <property type="entry name" value="REC_CheB-like"/>
    <property type="match status" value="1"/>
</dbReference>
<evidence type="ECO:0000313" key="5">
    <source>
        <dbReference type="Proteomes" id="UP000885826"/>
    </source>
</evidence>
<dbReference type="SMART" id="SM00448">
    <property type="entry name" value="REC"/>
    <property type="match status" value="1"/>
</dbReference>
<dbReference type="PROSITE" id="PS50110">
    <property type="entry name" value="RESPONSE_REGULATORY"/>
    <property type="match status" value="1"/>
</dbReference>
<evidence type="ECO:0000313" key="4">
    <source>
        <dbReference type="EMBL" id="HEC78749.1"/>
    </source>
</evidence>
<protein>
    <submittedName>
        <fullName evidence="4">Response regulator</fullName>
    </submittedName>
</protein>
<accession>A0A9C9EMF7</accession>
<evidence type="ECO:0000256" key="2">
    <source>
        <dbReference type="PROSITE-ProRule" id="PRU00169"/>
    </source>
</evidence>
<reference evidence="4" key="1">
    <citation type="journal article" date="2020" name="mSystems">
        <title>Genome- and Community-Level Interaction Insights into Carbon Utilization and Element Cycling Functions of Hydrothermarchaeota in Hydrothermal Sediment.</title>
        <authorList>
            <person name="Zhou Z."/>
            <person name="Liu Y."/>
            <person name="Xu W."/>
            <person name="Pan J."/>
            <person name="Luo Z.H."/>
            <person name="Li M."/>
        </authorList>
    </citation>
    <scope>NUCLEOTIDE SEQUENCE</scope>
    <source>
        <strain evidence="4">HyVt-388</strain>
    </source>
</reference>
<dbReference type="Proteomes" id="UP000885826">
    <property type="component" value="Unassembled WGS sequence"/>
</dbReference>
<dbReference type="InterPro" id="IPR050595">
    <property type="entry name" value="Bact_response_regulator"/>
</dbReference>
<proteinExistence type="predicted"/>
<evidence type="ECO:0000259" key="3">
    <source>
        <dbReference type="PROSITE" id="PS50110"/>
    </source>
</evidence>
<dbReference type="SUPFAM" id="SSF52172">
    <property type="entry name" value="CheY-like"/>
    <property type="match status" value="1"/>
</dbReference>
<organism evidence="4 5">
    <name type="scientific">candidate division WOR-3 bacterium</name>
    <dbReference type="NCBI Taxonomy" id="2052148"/>
    <lineage>
        <taxon>Bacteria</taxon>
        <taxon>Bacteria division WOR-3</taxon>
    </lineage>
</organism>
<dbReference type="InterPro" id="IPR011006">
    <property type="entry name" value="CheY-like_superfamily"/>
</dbReference>
<name>A0A9C9EMF7_UNCW3</name>
<gene>
    <name evidence="4" type="ORF">ENI34_06365</name>
</gene>
<dbReference type="PANTHER" id="PTHR44591:SF3">
    <property type="entry name" value="RESPONSE REGULATORY DOMAIN-CONTAINING PROTEIN"/>
    <property type="match status" value="1"/>
</dbReference>
<dbReference type="GO" id="GO:0000160">
    <property type="term" value="P:phosphorelay signal transduction system"/>
    <property type="evidence" value="ECO:0007669"/>
    <property type="project" value="InterPro"/>
</dbReference>
<sequence length="128" mass="14695">MNRMKKDKIRTLVVDDSLFFQDAIKCFFESHPEIKLLGVMETGEDALEFIEKEKPDLIILDVRMSGMDGPQTARLIKGKYPWIKIIICTIWSENEAATYTAEAGADDYFVKGEPLPYLLKKIRVLFSC</sequence>
<dbReference type="PANTHER" id="PTHR44591">
    <property type="entry name" value="STRESS RESPONSE REGULATOR PROTEIN 1"/>
    <property type="match status" value="1"/>
</dbReference>
<dbReference type="Gene3D" id="3.40.50.2300">
    <property type="match status" value="1"/>
</dbReference>
<dbReference type="Pfam" id="PF00072">
    <property type="entry name" value="Response_reg"/>
    <property type="match status" value="1"/>
</dbReference>